<evidence type="ECO:0000256" key="2">
    <source>
        <dbReference type="SAM" id="Phobius"/>
    </source>
</evidence>
<dbReference type="Gene3D" id="3.40.50.2300">
    <property type="match status" value="2"/>
</dbReference>
<dbReference type="AlphaFoldDB" id="A0A1S1QKE6"/>
<keyword evidence="4" id="KW-1185">Reference proteome</keyword>
<reference evidence="4" key="1">
    <citation type="submission" date="2016-07" db="EMBL/GenBank/DDBJ databases">
        <title>Sequence Frankia sp. strain CcI1.17.</title>
        <authorList>
            <person name="Ghodhbane-Gtari F."/>
            <person name="Swanson E."/>
            <person name="Gueddou A."/>
            <person name="Morris K."/>
            <person name="Hezbri K."/>
            <person name="Ktari A."/>
            <person name="Nouioui I."/>
            <person name="Abebe-Akele F."/>
            <person name="Simpson S."/>
            <person name="Thomas K."/>
            <person name="Gtari M."/>
            <person name="Tisa L.S."/>
            <person name="Hurst S."/>
        </authorList>
    </citation>
    <scope>NUCLEOTIDE SEQUENCE [LARGE SCALE GENOMIC DNA]</scope>
    <source>
        <strain evidence="4">Cc1.17</strain>
    </source>
</reference>
<sequence>MVGSPLRRGGGRAARTRWYLGGAAVLAVVVVVVLVVVTGGSSGTSPDATATSASPRGGGVNLLAPPGPAQARPPEGPLQAPADATGVTGSTIRVGIQVLDAKVLTAAGLPTASVDLAGILRSFVDDMNARGGVNGRRIEPVFRTTNPIDQTAMRADCLAWSRDEKVFAVLTVAGFSGPPVRCLTEENDTIVIAADGQPEAWYQSAQGMLITMATAKERVLRNFAEWLDRTNVLEGRTVGLVSSGGTDGDAVEAALVPELTGRGQPVASRFTLSTDIAEQSRQYRVAIDGFRRAGVTTIVATTSYYPTAGLMAAAEQAGFRPQWIFSPFAAGTTDLSAGRFPLDVDAIGTANNRVGETVAGLPLAADEKACLDVYARQTGNPVDENDRTKVSTVSGACALFKIFETGLRNAGRDLDRRTFADGVQRIGRVTLPAAGASSFLPGKLDGADTSRVVRFQPDCRCWVPEPNSRLEPMPLL</sequence>
<feature type="transmembrane region" description="Helical" evidence="2">
    <location>
        <begin position="18"/>
        <end position="37"/>
    </location>
</feature>
<feature type="region of interest" description="Disordered" evidence="1">
    <location>
        <begin position="42"/>
        <end position="84"/>
    </location>
</feature>
<protein>
    <recommendedName>
        <fullName evidence="5">Leucine-binding protein domain-containing protein</fullName>
    </recommendedName>
</protein>
<keyword evidence="2" id="KW-0812">Transmembrane</keyword>
<dbReference type="SUPFAM" id="SSF53822">
    <property type="entry name" value="Periplasmic binding protein-like I"/>
    <property type="match status" value="1"/>
</dbReference>
<name>A0A1S1QKE6_9ACTN</name>
<evidence type="ECO:0000313" key="4">
    <source>
        <dbReference type="Proteomes" id="UP000179627"/>
    </source>
</evidence>
<dbReference type="RefSeq" id="WP_071086638.1">
    <property type="nucleotide sequence ID" value="NZ_MBLM01000129.1"/>
</dbReference>
<dbReference type="Proteomes" id="UP000179627">
    <property type="component" value="Unassembled WGS sequence"/>
</dbReference>
<proteinExistence type="predicted"/>
<dbReference type="EMBL" id="MBLM01000129">
    <property type="protein sequence ID" value="OHV34056.1"/>
    <property type="molecule type" value="Genomic_DNA"/>
</dbReference>
<evidence type="ECO:0000256" key="1">
    <source>
        <dbReference type="SAM" id="MobiDB-lite"/>
    </source>
</evidence>
<organism evidence="3 4">
    <name type="scientific">Parafrankia colletiae</name>
    <dbReference type="NCBI Taxonomy" id="573497"/>
    <lineage>
        <taxon>Bacteria</taxon>
        <taxon>Bacillati</taxon>
        <taxon>Actinomycetota</taxon>
        <taxon>Actinomycetes</taxon>
        <taxon>Frankiales</taxon>
        <taxon>Frankiaceae</taxon>
        <taxon>Parafrankia</taxon>
    </lineage>
</organism>
<dbReference type="OrthoDB" id="7337537at2"/>
<accession>A0A1S1QKE6</accession>
<evidence type="ECO:0008006" key="5">
    <source>
        <dbReference type="Google" id="ProtNLM"/>
    </source>
</evidence>
<evidence type="ECO:0000313" key="3">
    <source>
        <dbReference type="EMBL" id="OHV34056.1"/>
    </source>
</evidence>
<keyword evidence="2" id="KW-1133">Transmembrane helix</keyword>
<keyword evidence="2" id="KW-0472">Membrane</keyword>
<dbReference type="InterPro" id="IPR028082">
    <property type="entry name" value="Peripla_BP_I"/>
</dbReference>
<comment type="caution">
    <text evidence="3">The sequence shown here is derived from an EMBL/GenBank/DDBJ whole genome shotgun (WGS) entry which is preliminary data.</text>
</comment>
<gene>
    <name evidence="3" type="ORF">CC117_22420</name>
</gene>